<feature type="compositionally biased region" description="Polar residues" evidence="1">
    <location>
        <begin position="30"/>
        <end position="40"/>
    </location>
</feature>
<dbReference type="VEuPathDB" id="FungiDB:RhiirA1_472888"/>
<dbReference type="Proteomes" id="UP000234323">
    <property type="component" value="Unassembled WGS sequence"/>
</dbReference>
<keyword evidence="3" id="KW-1185">Reference proteome</keyword>
<dbReference type="EMBL" id="LLXI01002399">
    <property type="protein sequence ID" value="PKY57026.1"/>
    <property type="molecule type" value="Genomic_DNA"/>
</dbReference>
<protein>
    <submittedName>
        <fullName evidence="2">Uncharacterized protein</fullName>
    </submittedName>
</protein>
<evidence type="ECO:0000313" key="2">
    <source>
        <dbReference type="EMBL" id="PKY57026.1"/>
    </source>
</evidence>
<organism evidence="2 3">
    <name type="scientific">Rhizophagus irregularis</name>
    <dbReference type="NCBI Taxonomy" id="588596"/>
    <lineage>
        <taxon>Eukaryota</taxon>
        <taxon>Fungi</taxon>
        <taxon>Fungi incertae sedis</taxon>
        <taxon>Mucoromycota</taxon>
        <taxon>Glomeromycotina</taxon>
        <taxon>Glomeromycetes</taxon>
        <taxon>Glomerales</taxon>
        <taxon>Glomeraceae</taxon>
        <taxon>Rhizophagus</taxon>
    </lineage>
</organism>
<name>A0A2I1HDQ9_9GLOM</name>
<proteinExistence type="predicted"/>
<reference evidence="2 3" key="1">
    <citation type="submission" date="2015-10" db="EMBL/GenBank/DDBJ databases">
        <title>Genome analyses suggest a sexual origin of heterokaryosis in a supposedly ancient asexual fungus.</title>
        <authorList>
            <person name="Ropars J."/>
            <person name="Sedzielewska K."/>
            <person name="Noel J."/>
            <person name="Charron P."/>
            <person name="Farinelli L."/>
            <person name="Marton T."/>
            <person name="Kruger M."/>
            <person name="Pelin A."/>
            <person name="Brachmann A."/>
            <person name="Corradi N."/>
        </authorList>
    </citation>
    <scope>NUCLEOTIDE SEQUENCE [LARGE SCALE GENOMIC DNA]</scope>
    <source>
        <strain evidence="2 3">A4</strain>
    </source>
</reference>
<sequence length="248" mass="28287">MRRKIATSNVLQAQEEDIYNADASFPENVRNGSGESSKIATSGEVEEDLYNADASFPENVRNESGESSKIATSGEVERSLDDLEQWKAKFSSDLKSIDADLIFKTMEFFHEAELLPLEVGNTEGPIDDTKYRKDHSKLKVVIKDCLDSLWSKLHFKKVELEEVFALGIQITGTRWTIYSISYDISQNFYFFFEIKHTLIDLVKKIQIIAQKQLNMPSLPSLPLHSTINSPPSVKKQKKDPFRILDNLY</sequence>
<accession>A0A2I1HDQ9</accession>
<gene>
    <name evidence="2" type="ORF">RhiirA4_508866</name>
</gene>
<feature type="region of interest" description="Disordered" evidence="1">
    <location>
        <begin position="21"/>
        <end position="74"/>
    </location>
</feature>
<dbReference type="AlphaFoldDB" id="A0A2I1HDQ9"/>
<dbReference type="VEuPathDB" id="FungiDB:RhiirFUN_016094"/>
<evidence type="ECO:0000256" key="1">
    <source>
        <dbReference type="SAM" id="MobiDB-lite"/>
    </source>
</evidence>
<dbReference type="VEuPathDB" id="FungiDB:FUN_010813"/>
<evidence type="ECO:0000313" key="3">
    <source>
        <dbReference type="Proteomes" id="UP000234323"/>
    </source>
</evidence>
<comment type="caution">
    <text evidence="2">The sequence shown here is derived from an EMBL/GenBank/DDBJ whole genome shotgun (WGS) entry which is preliminary data.</text>
</comment>